<comment type="similarity">
    <text evidence="2">Belongs to the disproportionating enzyme family.</text>
</comment>
<dbReference type="InterPro" id="IPR017853">
    <property type="entry name" value="GH"/>
</dbReference>
<dbReference type="NCBIfam" id="NF011080">
    <property type="entry name" value="PRK14508.1-3"/>
    <property type="match status" value="1"/>
</dbReference>
<keyword evidence="5 9" id="KW-0808">Transferase</keyword>
<accession>A0A3B0UBM0</accession>
<name>A0A3B0UBM0_9ZZZZ</name>
<dbReference type="GO" id="GO:0005975">
    <property type="term" value="P:carbohydrate metabolic process"/>
    <property type="evidence" value="ECO:0007669"/>
    <property type="project" value="InterPro"/>
</dbReference>
<evidence type="ECO:0000256" key="4">
    <source>
        <dbReference type="ARBA" id="ARBA00022676"/>
    </source>
</evidence>
<dbReference type="EMBL" id="UOEP01000203">
    <property type="protein sequence ID" value="VAW23912.1"/>
    <property type="molecule type" value="Genomic_DNA"/>
</dbReference>
<evidence type="ECO:0000313" key="9">
    <source>
        <dbReference type="EMBL" id="VAW23912.1"/>
    </source>
</evidence>
<dbReference type="PANTHER" id="PTHR32438">
    <property type="entry name" value="4-ALPHA-GLUCANOTRANSFERASE DPE1, CHLOROPLASTIC/AMYLOPLASTIC"/>
    <property type="match status" value="1"/>
</dbReference>
<reference evidence="9" key="1">
    <citation type="submission" date="2018-06" db="EMBL/GenBank/DDBJ databases">
        <authorList>
            <person name="Zhirakovskaya E."/>
        </authorList>
    </citation>
    <scope>NUCLEOTIDE SEQUENCE</scope>
</reference>
<proteinExistence type="inferred from homology"/>
<dbReference type="Pfam" id="PF02446">
    <property type="entry name" value="Glyco_hydro_77"/>
    <property type="match status" value="1"/>
</dbReference>
<dbReference type="SUPFAM" id="SSF51445">
    <property type="entry name" value="(Trans)glycosidases"/>
    <property type="match status" value="1"/>
</dbReference>
<organism evidence="9">
    <name type="scientific">hydrothermal vent metagenome</name>
    <dbReference type="NCBI Taxonomy" id="652676"/>
    <lineage>
        <taxon>unclassified sequences</taxon>
        <taxon>metagenomes</taxon>
        <taxon>ecological metagenomes</taxon>
    </lineage>
</organism>
<dbReference type="NCBIfam" id="TIGR00217">
    <property type="entry name" value="malQ"/>
    <property type="match status" value="1"/>
</dbReference>
<keyword evidence="6" id="KW-0119">Carbohydrate metabolism</keyword>
<sequence>MTTRSSGILLHITSLPGPEGIGTLGGNAFRFVDFLERSRQKVWQILPVGPVGYGNSPYQCYSAFAGHHLMIDLVELVNDGLLLDNDLKKIPRFDTKQVEFDKVAAWKMPLLQKAYQNFGILKVFGLKDDYGRFLDENGWWLSDFTLFFAAKGKFKGDVWNNWEKGLKFRDNETLEQYREELAEEAGFWEFVQFCFFRQWFKLKEYANSKGVKIIGDIPLYVALESVDVWANPDIFLLDEDLKPTHVGGVPPDYYSETGQLWGTPVFNWQGLKKREFDWWMARIHFNLDMFDLLRIDHFRGLESFWSVKVGEKNAVNGEWAPAYGNELLTKLKGQISDLPIIAEDLGVITPEVERLRDDFNLPGMKVLQFAFTSDEKNEYLPHNYTSNYVVYTGTHDNDTSLAWFKSRNKTERRMIGRYLSTKKNKIVKQLIEAAWASVAGMAIFPLQDLFELGSEARMNIPGVATGNWGWRFRWKQVKGKHIRFLKDLTKQYNR</sequence>
<evidence type="ECO:0000256" key="1">
    <source>
        <dbReference type="ARBA" id="ARBA00000439"/>
    </source>
</evidence>
<evidence type="ECO:0000256" key="6">
    <source>
        <dbReference type="ARBA" id="ARBA00023277"/>
    </source>
</evidence>
<gene>
    <name evidence="9" type="ORF">MNBD_BACTEROID01-57</name>
</gene>
<dbReference type="Gene3D" id="3.20.20.80">
    <property type="entry name" value="Glycosidases"/>
    <property type="match status" value="1"/>
</dbReference>
<evidence type="ECO:0000256" key="8">
    <source>
        <dbReference type="ARBA" id="ARBA00031501"/>
    </source>
</evidence>
<evidence type="ECO:0000256" key="7">
    <source>
        <dbReference type="ARBA" id="ARBA00031423"/>
    </source>
</evidence>
<dbReference type="InterPro" id="IPR003385">
    <property type="entry name" value="Glyco_hydro_77"/>
</dbReference>
<dbReference type="AlphaFoldDB" id="A0A3B0UBM0"/>
<evidence type="ECO:0000256" key="5">
    <source>
        <dbReference type="ARBA" id="ARBA00022679"/>
    </source>
</evidence>
<evidence type="ECO:0000256" key="3">
    <source>
        <dbReference type="ARBA" id="ARBA00012560"/>
    </source>
</evidence>
<dbReference type="EC" id="2.4.1.25" evidence="3"/>
<comment type="catalytic activity">
    <reaction evidence="1">
        <text>Transfers a segment of a (1-&gt;4)-alpha-D-glucan to a new position in an acceptor, which may be glucose or a (1-&gt;4)-alpha-D-glucan.</text>
        <dbReference type="EC" id="2.4.1.25"/>
    </reaction>
</comment>
<protein>
    <recommendedName>
        <fullName evidence="3">4-alpha-glucanotransferase</fullName>
        <ecNumber evidence="3">2.4.1.25</ecNumber>
    </recommendedName>
    <alternativeName>
        <fullName evidence="7">Amylomaltase</fullName>
    </alternativeName>
    <alternativeName>
        <fullName evidence="8">Disproportionating enzyme</fullName>
    </alternativeName>
</protein>
<evidence type="ECO:0000256" key="2">
    <source>
        <dbReference type="ARBA" id="ARBA00005684"/>
    </source>
</evidence>
<dbReference type="GO" id="GO:0004134">
    <property type="term" value="F:4-alpha-glucanotransferase activity"/>
    <property type="evidence" value="ECO:0007669"/>
    <property type="project" value="UniProtKB-EC"/>
</dbReference>
<dbReference type="PANTHER" id="PTHR32438:SF5">
    <property type="entry name" value="4-ALPHA-GLUCANOTRANSFERASE DPE1, CHLOROPLASTIC_AMYLOPLASTIC"/>
    <property type="match status" value="1"/>
</dbReference>
<keyword evidence="4 9" id="KW-0328">Glycosyltransferase</keyword>